<dbReference type="OrthoDB" id="9768851at2"/>
<protein>
    <submittedName>
        <fullName evidence="3">D-threo-aldose 1-dehydrogenase</fullName>
    </submittedName>
</protein>
<reference evidence="3 4" key="1">
    <citation type="submission" date="2016-11" db="EMBL/GenBank/DDBJ databases">
        <authorList>
            <person name="Jaros S."/>
            <person name="Januszkiewicz K."/>
            <person name="Wedrychowicz H."/>
        </authorList>
    </citation>
    <scope>NUCLEOTIDE SEQUENCE [LARGE SCALE GENOMIC DNA]</scope>
    <source>
        <strain evidence="3 4">DSM 19436</strain>
    </source>
</reference>
<feature type="domain" description="NADP-dependent oxidoreductase" evidence="2">
    <location>
        <begin position="21"/>
        <end position="331"/>
    </location>
</feature>
<feature type="region of interest" description="Disordered" evidence="1">
    <location>
        <begin position="334"/>
        <end position="357"/>
    </location>
</feature>
<dbReference type="EMBL" id="FQUP01000003">
    <property type="protein sequence ID" value="SHF97599.1"/>
    <property type="molecule type" value="Genomic_DNA"/>
</dbReference>
<accession>A0A1M5G1L1</accession>
<sequence>MTAPLAKVPLGRRSGLTVSRVGFGSAPLGDFFEKLDEREAIATVEAAFAAGITLVDTSPHYGNGLAEHRIGTALRAAPRDSIVISTKIGRVMSPATPGGGPVPPPARGFVGSLPHRPQFDYSYDGVMRSFEQSLLRLGTDRIDILLIHDIDAWTHGEDQVEARYRQALDSGYRALDQLRAEGSIKAIGLGLDDHDWCERFLSAADFDAVLLAGRYSLLEQPALPTLLPLALEQGVGIMLGGIFNSGILATGAIPGARYNYEAAPPEIMDRVARIEAVCRSHGVPLARAAVQFVLGHPAVSSLVLGAVKPAEIDRNLAALDQPVPESLWSDLKTEGLLDPAAPTPNKEPPVLQTRETA</sequence>
<dbReference type="Gene3D" id="3.20.20.100">
    <property type="entry name" value="NADP-dependent oxidoreductase domain"/>
    <property type="match status" value="1"/>
</dbReference>
<evidence type="ECO:0000259" key="2">
    <source>
        <dbReference type="Pfam" id="PF00248"/>
    </source>
</evidence>
<dbReference type="RefSeq" id="WP_073054698.1">
    <property type="nucleotide sequence ID" value="NZ_FQUP01000003.1"/>
</dbReference>
<dbReference type="InterPro" id="IPR020471">
    <property type="entry name" value="AKR"/>
</dbReference>
<dbReference type="GO" id="GO:0005829">
    <property type="term" value="C:cytosol"/>
    <property type="evidence" value="ECO:0007669"/>
    <property type="project" value="TreeGrafter"/>
</dbReference>
<organism evidence="3 4">
    <name type="scientific">Kaistia soli DSM 19436</name>
    <dbReference type="NCBI Taxonomy" id="1122133"/>
    <lineage>
        <taxon>Bacteria</taxon>
        <taxon>Pseudomonadati</taxon>
        <taxon>Pseudomonadota</taxon>
        <taxon>Alphaproteobacteria</taxon>
        <taxon>Hyphomicrobiales</taxon>
        <taxon>Kaistiaceae</taxon>
        <taxon>Kaistia</taxon>
    </lineage>
</organism>
<evidence type="ECO:0000313" key="3">
    <source>
        <dbReference type="EMBL" id="SHF97599.1"/>
    </source>
</evidence>
<name>A0A1M5G1L1_9HYPH</name>
<dbReference type="AlphaFoldDB" id="A0A1M5G1L1"/>
<dbReference type="PANTHER" id="PTHR42686">
    <property type="entry name" value="GH17980P-RELATED"/>
    <property type="match status" value="1"/>
</dbReference>
<dbReference type="SUPFAM" id="SSF51430">
    <property type="entry name" value="NAD(P)-linked oxidoreductase"/>
    <property type="match status" value="1"/>
</dbReference>
<dbReference type="InterPro" id="IPR036812">
    <property type="entry name" value="NAD(P)_OxRdtase_dom_sf"/>
</dbReference>
<dbReference type="Pfam" id="PF00248">
    <property type="entry name" value="Aldo_ket_red"/>
    <property type="match status" value="1"/>
</dbReference>
<keyword evidence="4" id="KW-1185">Reference proteome</keyword>
<dbReference type="InterPro" id="IPR023210">
    <property type="entry name" value="NADP_OxRdtase_dom"/>
</dbReference>
<proteinExistence type="predicted"/>
<gene>
    <name evidence="3" type="ORF">SAMN02745157_3249</name>
</gene>
<evidence type="ECO:0000256" key="1">
    <source>
        <dbReference type="SAM" id="MobiDB-lite"/>
    </source>
</evidence>
<dbReference type="STRING" id="1122133.SAMN02745157_3249"/>
<dbReference type="PANTHER" id="PTHR42686:SF1">
    <property type="entry name" value="GH17980P-RELATED"/>
    <property type="match status" value="1"/>
</dbReference>
<dbReference type="Proteomes" id="UP000184485">
    <property type="component" value="Unassembled WGS sequence"/>
</dbReference>
<evidence type="ECO:0000313" key="4">
    <source>
        <dbReference type="Proteomes" id="UP000184485"/>
    </source>
</evidence>
<dbReference type="GO" id="GO:0016491">
    <property type="term" value="F:oxidoreductase activity"/>
    <property type="evidence" value="ECO:0007669"/>
    <property type="project" value="InterPro"/>
</dbReference>